<reference evidence="2 3" key="1">
    <citation type="submission" date="2014-01" db="EMBL/GenBank/DDBJ databases">
        <title>Draft genome sequencing of Bacillus alcalophilus CGMCC 1.3604.</title>
        <authorList>
            <person name="Yang J."/>
            <person name="Diao L."/>
            <person name="Yang S."/>
        </authorList>
    </citation>
    <scope>NUCLEOTIDE SEQUENCE [LARGE SCALE GENOMIC DNA]</scope>
    <source>
        <strain evidence="2 3">CGMCC 1.3604</strain>
    </source>
</reference>
<dbReference type="InterPro" id="IPR000600">
    <property type="entry name" value="ROK"/>
</dbReference>
<dbReference type="PANTHER" id="PTHR18964">
    <property type="entry name" value="ROK (REPRESSOR, ORF, KINASE) FAMILY"/>
    <property type="match status" value="1"/>
</dbReference>
<name>A0A4S4K2M3_ALKAL</name>
<dbReference type="GO" id="GO:0004396">
    <property type="term" value="F:hexokinase activity"/>
    <property type="evidence" value="ECO:0007669"/>
    <property type="project" value="TreeGrafter"/>
</dbReference>
<dbReference type="InterPro" id="IPR043129">
    <property type="entry name" value="ATPase_NBD"/>
</dbReference>
<dbReference type="Proteomes" id="UP000297014">
    <property type="component" value="Unassembled WGS sequence"/>
</dbReference>
<protein>
    <recommendedName>
        <fullName evidence="4">Allose kinase</fullName>
    </recommendedName>
</protein>
<dbReference type="RefSeq" id="WP_003321754.1">
    <property type="nucleotide sequence ID" value="NZ_ALPT02000007.1"/>
</dbReference>
<organism evidence="2 3">
    <name type="scientific">Alkalihalobacillus alcalophilus ATCC 27647 = CGMCC 1.3604</name>
    <dbReference type="NCBI Taxonomy" id="1218173"/>
    <lineage>
        <taxon>Bacteria</taxon>
        <taxon>Bacillati</taxon>
        <taxon>Bacillota</taxon>
        <taxon>Bacilli</taxon>
        <taxon>Bacillales</taxon>
        <taxon>Bacillaceae</taxon>
        <taxon>Alkalihalobacillus</taxon>
    </lineage>
</organism>
<evidence type="ECO:0000256" key="1">
    <source>
        <dbReference type="ARBA" id="ARBA00006479"/>
    </source>
</evidence>
<comment type="similarity">
    <text evidence="1">Belongs to the ROK (NagC/XylR) family.</text>
</comment>
<dbReference type="SUPFAM" id="SSF53067">
    <property type="entry name" value="Actin-like ATPase domain"/>
    <property type="match status" value="1"/>
</dbReference>
<comment type="caution">
    <text evidence="2">The sequence shown here is derived from an EMBL/GenBank/DDBJ whole genome shotgun (WGS) entry which is preliminary data.</text>
</comment>
<evidence type="ECO:0000313" key="2">
    <source>
        <dbReference type="EMBL" id="THG91167.1"/>
    </source>
</evidence>
<dbReference type="NCBIfam" id="NF007251">
    <property type="entry name" value="PRK09698.1"/>
    <property type="match status" value="1"/>
</dbReference>
<evidence type="ECO:0008006" key="4">
    <source>
        <dbReference type="Google" id="ProtNLM"/>
    </source>
</evidence>
<dbReference type="Pfam" id="PF00480">
    <property type="entry name" value="ROK"/>
    <property type="match status" value="1"/>
</dbReference>
<evidence type="ECO:0000313" key="3">
    <source>
        <dbReference type="Proteomes" id="UP000297014"/>
    </source>
</evidence>
<dbReference type="AlphaFoldDB" id="A0A4S4K2M3"/>
<proteinExistence type="inferred from homology"/>
<gene>
    <name evidence="2" type="ORF">AJ85_06450</name>
</gene>
<sequence>MEIKKQKYVIGVDIGGTHIRIGAVTHENNLFYYFKKKVVDVINVHEPIESLIRFLEEYIQEHMGIKQVMAIGMGFPSVISKDKKSIHSTPNLECLSNTNIVDDLQHYFKIPIFIEKDVNYLLQYELSKRTISEEDIVLGFYIGTGFGNSIYLNQNFLRGKNGAAGELGHIPVMGDESSCQCGNSGCIEVHASGKALVSLYQQYFSDVPFEQIFVKYSEDKRIRDFIRTLSIPIATEINIFDPNIVILGGGVLGMVDFPKKQLEESIFHYTRKPWPANGLTIEYAEDTDAAGILGAARSIYGRLYLNKGNLVC</sequence>
<dbReference type="OrthoDB" id="9795247at2"/>
<dbReference type="PANTHER" id="PTHR18964:SF174">
    <property type="entry name" value="D-ALLOSE KINASE-RELATED"/>
    <property type="match status" value="1"/>
</dbReference>
<dbReference type="CDD" id="cd24070">
    <property type="entry name" value="ASKHA_NBD_ROK_AlsK"/>
    <property type="match status" value="1"/>
</dbReference>
<dbReference type="EMBL" id="JALP01000085">
    <property type="protein sequence ID" value="THG91167.1"/>
    <property type="molecule type" value="Genomic_DNA"/>
</dbReference>
<dbReference type="Gene3D" id="3.30.420.40">
    <property type="match status" value="2"/>
</dbReference>
<accession>A0A4S4K2M3</accession>